<dbReference type="PROSITE" id="PS50005">
    <property type="entry name" value="TPR"/>
    <property type="match status" value="2"/>
</dbReference>
<keyword evidence="2 3" id="KW-0802">TPR repeat</keyword>
<dbReference type="Gene3D" id="1.25.40.10">
    <property type="entry name" value="Tetratricopeptide repeat domain"/>
    <property type="match status" value="1"/>
</dbReference>
<organism evidence="5 6">
    <name type="scientific">Coptis chinensis</name>
    <dbReference type="NCBI Taxonomy" id="261450"/>
    <lineage>
        <taxon>Eukaryota</taxon>
        <taxon>Viridiplantae</taxon>
        <taxon>Streptophyta</taxon>
        <taxon>Embryophyta</taxon>
        <taxon>Tracheophyta</taxon>
        <taxon>Spermatophyta</taxon>
        <taxon>Magnoliopsida</taxon>
        <taxon>Ranunculales</taxon>
        <taxon>Ranunculaceae</taxon>
        <taxon>Coptidoideae</taxon>
        <taxon>Coptis</taxon>
    </lineage>
</organism>
<dbReference type="InterPro" id="IPR019734">
    <property type="entry name" value="TPR_rpt"/>
</dbReference>
<keyword evidence="1" id="KW-0677">Repeat</keyword>
<feature type="repeat" description="TPR" evidence="3">
    <location>
        <begin position="208"/>
        <end position="241"/>
    </location>
</feature>
<dbReference type="SUPFAM" id="SSF48452">
    <property type="entry name" value="TPR-like"/>
    <property type="match status" value="1"/>
</dbReference>
<name>A0A835LU87_9MAGN</name>
<feature type="region of interest" description="Disordered" evidence="4">
    <location>
        <begin position="402"/>
        <end position="423"/>
    </location>
</feature>
<reference evidence="5 6" key="1">
    <citation type="submission" date="2020-10" db="EMBL/GenBank/DDBJ databases">
        <title>The Coptis chinensis genome and diversification of protoberbering-type alkaloids.</title>
        <authorList>
            <person name="Wang B."/>
            <person name="Shu S."/>
            <person name="Song C."/>
            <person name="Liu Y."/>
        </authorList>
    </citation>
    <scope>NUCLEOTIDE SEQUENCE [LARGE SCALE GENOMIC DNA]</scope>
    <source>
        <strain evidence="5">HL-2020</strain>
        <tissue evidence="5">Leaf</tissue>
    </source>
</reference>
<dbReference type="PANTHER" id="PTHR45831">
    <property type="entry name" value="LD24721P"/>
    <property type="match status" value="1"/>
</dbReference>
<dbReference type="InterPro" id="IPR047150">
    <property type="entry name" value="SGT"/>
</dbReference>
<evidence type="ECO:0008006" key="7">
    <source>
        <dbReference type="Google" id="ProtNLM"/>
    </source>
</evidence>
<dbReference type="Pfam" id="PF00515">
    <property type="entry name" value="TPR_1"/>
    <property type="match status" value="1"/>
</dbReference>
<feature type="region of interest" description="Disordered" evidence="4">
    <location>
        <begin position="287"/>
        <end position="337"/>
    </location>
</feature>
<gene>
    <name evidence="5" type="ORF">IFM89_009774</name>
</gene>
<evidence type="ECO:0000256" key="3">
    <source>
        <dbReference type="PROSITE-ProRule" id="PRU00339"/>
    </source>
</evidence>
<dbReference type="PANTHER" id="PTHR45831:SF2">
    <property type="entry name" value="LD24721P"/>
    <property type="match status" value="1"/>
</dbReference>
<dbReference type="FunFam" id="1.25.40.10:FF:000330">
    <property type="entry name" value="Tetratricopeptide repeat (TPR)-like superfamily protein"/>
    <property type="match status" value="1"/>
</dbReference>
<sequence>MNNVKIDSPVSRRIVLAFFDFLNSVEPTPGVDLEGLDVVRECLGEVFKLDPSSTNDRTEPGVLVKYFTTVDASETDTLVDGPSTSSRRDSDDSLSHIEKQQDQGFAVESHASGASKDELFGQFFAALEKIHFFSTTVDGDDEHWQLDRATQLFHEAVQELEKSGCQTINTLNLAETFKSQGNKAMQSKLYSDAIELYTYAIALCENNSVYYCNRAAAFTQIHKYVEAIRDCKKSIQIDPNYSKAYSRLGLAYYAQGSYRDAIDKGFTKALQLDPDNESVKENIRVAEQKLRDPPRAEQHQNGRSTPHSNQEATNGQSSGGPRNRSGPSPIFNSADLPSDITSMLMNMVGQHPEMRTNFDSETSRSDEPEVTMGGNISLNFGEDGSEDLMGTLRSMMGMFSGAQSQQNPNGNVHRGPTPKLSPYRYSGYTVHRFSFPSATHE</sequence>
<evidence type="ECO:0000313" key="5">
    <source>
        <dbReference type="EMBL" id="KAF9608408.1"/>
    </source>
</evidence>
<dbReference type="GO" id="GO:0072380">
    <property type="term" value="C:TRC complex"/>
    <property type="evidence" value="ECO:0007669"/>
    <property type="project" value="TreeGrafter"/>
</dbReference>
<dbReference type="AlphaFoldDB" id="A0A835LU87"/>
<dbReference type="EMBL" id="JADFTS010000004">
    <property type="protein sequence ID" value="KAF9608408.1"/>
    <property type="molecule type" value="Genomic_DNA"/>
</dbReference>
<keyword evidence="6" id="KW-1185">Reference proteome</keyword>
<evidence type="ECO:0000256" key="4">
    <source>
        <dbReference type="SAM" id="MobiDB-lite"/>
    </source>
</evidence>
<feature type="compositionally biased region" description="Basic and acidic residues" evidence="4">
    <location>
        <begin position="86"/>
        <end position="99"/>
    </location>
</feature>
<feature type="region of interest" description="Disordered" evidence="4">
    <location>
        <begin position="76"/>
        <end position="99"/>
    </location>
</feature>
<dbReference type="OrthoDB" id="2423701at2759"/>
<dbReference type="SMART" id="SM00028">
    <property type="entry name" value="TPR"/>
    <property type="match status" value="3"/>
</dbReference>
<proteinExistence type="predicted"/>
<dbReference type="Proteomes" id="UP000631114">
    <property type="component" value="Unassembled WGS sequence"/>
</dbReference>
<evidence type="ECO:0000256" key="1">
    <source>
        <dbReference type="ARBA" id="ARBA00022737"/>
    </source>
</evidence>
<dbReference type="GO" id="GO:0006620">
    <property type="term" value="P:post-translational protein targeting to endoplasmic reticulum membrane"/>
    <property type="evidence" value="ECO:0007669"/>
    <property type="project" value="TreeGrafter"/>
</dbReference>
<comment type="caution">
    <text evidence="5">The sequence shown here is derived from an EMBL/GenBank/DDBJ whole genome shotgun (WGS) entry which is preliminary data.</text>
</comment>
<feature type="compositionally biased region" description="Low complexity" evidence="4">
    <location>
        <begin position="314"/>
        <end position="329"/>
    </location>
</feature>
<feature type="compositionally biased region" description="Basic and acidic residues" evidence="4">
    <location>
        <begin position="287"/>
        <end position="300"/>
    </location>
</feature>
<evidence type="ECO:0000313" key="6">
    <source>
        <dbReference type="Proteomes" id="UP000631114"/>
    </source>
</evidence>
<dbReference type="GO" id="GO:0060090">
    <property type="term" value="F:molecular adaptor activity"/>
    <property type="evidence" value="ECO:0007669"/>
    <property type="project" value="TreeGrafter"/>
</dbReference>
<dbReference type="GO" id="GO:0016020">
    <property type="term" value="C:membrane"/>
    <property type="evidence" value="ECO:0007669"/>
    <property type="project" value="TreeGrafter"/>
</dbReference>
<feature type="repeat" description="TPR" evidence="3">
    <location>
        <begin position="242"/>
        <end position="276"/>
    </location>
</feature>
<dbReference type="InterPro" id="IPR011990">
    <property type="entry name" value="TPR-like_helical_dom_sf"/>
</dbReference>
<protein>
    <recommendedName>
        <fullName evidence="7">SGTA homodimerisation domain-containing protein</fullName>
    </recommendedName>
</protein>
<accession>A0A835LU87</accession>
<feature type="compositionally biased region" description="Polar residues" evidence="4">
    <location>
        <begin position="301"/>
        <end position="313"/>
    </location>
</feature>
<evidence type="ECO:0000256" key="2">
    <source>
        <dbReference type="ARBA" id="ARBA00022803"/>
    </source>
</evidence>